<evidence type="ECO:0000256" key="1">
    <source>
        <dbReference type="SAM" id="MobiDB-lite"/>
    </source>
</evidence>
<keyword evidence="2" id="KW-0472">Membrane</keyword>
<reference evidence="3 4" key="1">
    <citation type="submission" date="2019-07" db="EMBL/GenBank/DDBJ databases">
        <title>Draft genome assembly of a fouling barnacle, Amphibalanus amphitrite (Darwin, 1854): The first reference genome for Thecostraca.</title>
        <authorList>
            <person name="Kim W."/>
        </authorList>
    </citation>
    <scope>NUCLEOTIDE SEQUENCE [LARGE SCALE GENOMIC DNA]</scope>
    <source>
        <strain evidence="3">SNU_AA5</strain>
        <tissue evidence="3">Soma without cirri and trophi</tissue>
    </source>
</reference>
<sequence length="574" mass="63018">MAQPTGLSAEEIAALAEENISLREQLEHIQQQTATTAAAAAAAAPPLLAPPAGTAALPPPLAPPRAGSGCADRPSPPGRLEVGVDRGVDAWLAWKQRWDDFVMLTGLDTATEAFQMARLRSCLGDDTLRIVRNLDLPERERTVQTVLDKLRVYFLGQVNEVVERRNFNLRCQLEGESFEDFFVALRELSATCNFCAQCRDSLTRDRIVVGLRDPGVMKKLCATPNLTLASAVNVCRAEEAAQRDVIAIVGEGVVAGTDFLESIGGHVNNLLDSAERPRAADGRPIRTLGMLPAWLQLGNVTTAADIHFVQGKLIRRCWDPQKRQLDSDLWTQGVLQHRNTPGPDGRSPSEILYGRPVRDMLPAHRRNFAAEWQISADHAEAAAARRQERVEQRYDARATDLPELKVGAHVAVQNRETGRWDRYGRVVEVGGHRRYFIRMPSGRVLSRNRRHIRRRVPPAWARWFGDADNCCILGLLFCVFSALLAAGGTLTYFGFFSEQSVTSAEPHHLSAALAALGPLLLAAALLLLVAAGRLYRAGGCSGQPQWLQRHRPYSTMESGSRDGSVNPGFESAEG</sequence>
<feature type="region of interest" description="Disordered" evidence="1">
    <location>
        <begin position="50"/>
        <end position="78"/>
    </location>
</feature>
<dbReference type="OrthoDB" id="6354726at2759"/>
<proteinExistence type="predicted"/>
<organism evidence="3 4">
    <name type="scientific">Amphibalanus amphitrite</name>
    <name type="common">Striped barnacle</name>
    <name type="synonym">Balanus amphitrite</name>
    <dbReference type="NCBI Taxonomy" id="1232801"/>
    <lineage>
        <taxon>Eukaryota</taxon>
        <taxon>Metazoa</taxon>
        <taxon>Ecdysozoa</taxon>
        <taxon>Arthropoda</taxon>
        <taxon>Crustacea</taxon>
        <taxon>Multicrustacea</taxon>
        <taxon>Cirripedia</taxon>
        <taxon>Thoracica</taxon>
        <taxon>Thoracicalcarea</taxon>
        <taxon>Balanomorpha</taxon>
        <taxon>Balanoidea</taxon>
        <taxon>Balanidae</taxon>
        <taxon>Amphibalaninae</taxon>
        <taxon>Amphibalanus</taxon>
    </lineage>
</organism>
<keyword evidence="2" id="KW-1133">Transmembrane helix</keyword>
<feature type="transmembrane region" description="Helical" evidence="2">
    <location>
        <begin position="472"/>
        <end position="497"/>
    </location>
</feature>
<feature type="region of interest" description="Disordered" evidence="1">
    <location>
        <begin position="552"/>
        <end position="574"/>
    </location>
</feature>
<dbReference type="AlphaFoldDB" id="A0A6A4XHU8"/>
<feature type="transmembrane region" description="Helical" evidence="2">
    <location>
        <begin position="509"/>
        <end position="535"/>
    </location>
</feature>
<comment type="caution">
    <text evidence="3">The sequence shown here is derived from an EMBL/GenBank/DDBJ whole genome shotgun (WGS) entry which is preliminary data.</text>
</comment>
<dbReference type="PANTHER" id="PTHR33198:SF19">
    <property type="entry name" value="CCHC-TYPE DOMAIN-CONTAINING PROTEIN"/>
    <property type="match status" value="1"/>
</dbReference>
<dbReference type="EMBL" id="VIIS01000010">
    <property type="protein sequence ID" value="KAF0314622.1"/>
    <property type="molecule type" value="Genomic_DNA"/>
</dbReference>
<dbReference type="Proteomes" id="UP000440578">
    <property type="component" value="Unassembled WGS sequence"/>
</dbReference>
<gene>
    <name evidence="3" type="ORF">FJT64_014959</name>
</gene>
<protein>
    <submittedName>
        <fullName evidence="3">Uncharacterized protein</fullName>
    </submittedName>
</protein>
<dbReference type="PANTHER" id="PTHR33198">
    <property type="entry name" value="ANK_REP_REGION DOMAIN-CONTAINING PROTEIN-RELATED"/>
    <property type="match status" value="1"/>
</dbReference>
<evidence type="ECO:0000256" key="2">
    <source>
        <dbReference type="SAM" id="Phobius"/>
    </source>
</evidence>
<evidence type="ECO:0000313" key="3">
    <source>
        <dbReference type="EMBL" id="KAF0314622.1"/>
    </source>
</evidence>
<evidence type="ECO:0000313" key="4">
    <source>
        <dbReference type="Proteomes" id="UP000440578"/>
    </source>
</evidence>
<keyword evidence="4" id="KW-1185">Reference proteome</keyword>
<accession>A0A6A4XHU8</accession>
<name>A0A6A4XHU8_AMPAM</name>
<keyword evidence="2" id="KW-0812">Transmembrane</keyword>